<evidence type="ECO:0000313" key="2">
    <source>
        <dbReference type="Proteomes" id="UP000054477"/>
    </source>
</evidence>
<dbReference type="OrthoDB" id="10506437at2759"/>
<proteinExistence type="predicted"/>
<dbReference type="EMBL" id="KN838665">
    <property type="protein sequence ID" value="KIJ98622.1"/>
    <property type="molecule type" value="Genomic_DNA"/>
</dbReference>
<name>A0A0C9XRQ5_9AGAR</name>
<gene>
    <name evidence="1" type="ORF">K443DRAFT_103712</name>
</gene>
<protein>
    <submittedName>
        <fullName evidence="1">Uncharacterized protein</fullName>
    </submittedName>
</protein>
<dbReference type="AlphaFoldDB" id="A0A0C9XRQ5"/>
<organism evidence="1 2">
    <name type="scientific">Laccaria amethystina LaAM-08-1</name>
    <dbReference type="NCBI Taxonomy" id="1095629"/>
    <lineage>
        <taxon>Eukaryota</taxon>
        <taxon>Fungi</taxon>
        <taxon>Dikarya</taxon>
        <taxon>Basidiomycota</taxon>
        <taxon>Agaricomycotina</taxon>
        <taxon>Agaricomycetes</taxon>
        <taxon>Agaricomycetidae</taxon>
        <taxon>Agaricales</taxon>
        <taxon>Agaricineae</taxon>
        <taxon>Hydnangiaceae</taxon>
        <taxon>Laccaria</taxon>
    </lineage>
</organism>
<dbReference type="Proteomes" id="UP000054477">
    <property type="component" value="Unassembled WGS sequence"/>
</dbReference>
<accession>A0A0C9XRQ5</accession>
<reference evidence="1 2" key="1">
    <citation type="submission" date="2014-04" db="EMBL/GenBank/DDBJ databases">
        <authorList>
            <consortium name="DOE Joint Genome Institute"/>
            <person name="Kuo A."/>
            <person name="Kohler A."/>
            <person name="Nagy L.G."/>
            <person name="Floudas D."/>
            <person name="Copeland A."/>
            <person name="Barry K.W."/>
            <person name="Cichocki N."/>
            <person name="Veneault-Fourrey C."/>
            <person name="LaButti K."/>
            <person name="Lindquist E.A."/>
            <person name="Lipzen A."/>
            <person name="Lundell T."/>
            <person name="Morin E."/>
            <person name="Murat C."/>
            <person name="Sun H."/>
            <person name="Tunlid A."/>
            <person name="Henrissat B."/>
            <person name="Grigoriev I.V."/>
            <person name="Hibbett D.S."/>
            <person name="Martin F."/>
            <person name="Nordberg H.P."/>
            <person name="Cantor M.N."/>
            <person name="Hua S.X."/>
        </authorList>
    </citation>
    <scope>NUCLEOTIDE SEQUENCE [LARGE SCALE GENOMIC DNA]</scope>
    <source>
        <strain evidence="1 2">LaAM-08-1</strain>
    </source>
</reference>
<reference evidence="2" key="2">
    <citation type="submission" date="2015-01" db="EMBL/GenBank/DDBJ databases">
        <title>Evolutionary Origins and Diversification of the Mycorrhizal Mutualists.</title>
        <authorList>
            <consortium name="DOE Joint Genome Institute"/>
            <consortium name="Mycorrhizal Genomics Consortium"/>
            <person name="Kohler A."/>
            <person name="Kuo A."/>
            <person name="Nagy L.G."/>
            <person name="Floudas D."/>
            <person name="Copeland A."/>
            <person name="Barry K.W."/>
            <person name="Cichocki N."/>
            <person name="Veneault-Fourrey C."/>
            <person name="LaButti K."/>
            <person name="Lindquist E.A."/>
            <person name="Lipzen A."/>
            <person name="Lundell T."/>
            <person name="Morin E."/>
            <person name="Murat C."/>
            <person name="Riley R."/>
            <person name="Ohm R."/>
            <person name="Sun H."/>
            <person name="Tunlid A."/>
            <person name="Henrissat B."/>
            <person name="Grigoriev I.V."/>
            <person name="Hibbett D.S."/>
            <person name="Martin F."/>
        </authorList>
    </citation>
    <scope>NUCLEOTIDE SEQUENCE [LARGE SCALE GENOMIC DNA]</scope>
    <source>
        <strain evidence="2">LaAM-08-1</strain>
    </source>
</reference>
<dbReference type="HOGENOM" id="CLU_197721_0_0_1"/>
<feature type="non-terminal residue" evidence="1">
    <location>
        <position position="1"/>
    </location>
</feature>
<keyword evidence="2" id="KW-1185">Reference proteome</keyword>
<evidence type="ECO:0000313" key="1">
    <source>
        <dbReference type="EMBL" id="KIJ98622.1"/>
    </source>
</evidence>
<sequence>IKFVISPSFDPFISHPLAFFISEFLSLPPFQQPLIHLIPFITHPTTHLSPYDNLPNSEFLLCL</sequence>